<evidence type="ECO:0000256" key="2">
    <source>
        <dbReference type="ARBA" id="ARBA00006676"/>
    </source>
</evidence>
<keyword evidence="5" id="KW-0378">Hydrolase</keyword>
<comment type="similarity">
    <text evidence="2">Belongs to the metallo-dependent hydrolases superfamily. Adenosine and AMP deaminases family.</text>
</comment>
<dbReference type="NCBIfam" id="NF006847">
    <property type="entry name" value="PRK09358.1-2"/>
    <property type="match status" value="1"/>
</dbReference>
<evidence type="ECO:0000256" key="6">
    <source>
        <dbReference type="ARBA" id="ARBA00022833"/>
    </source>
</evidence>
<dbReference type="GO" id="GO:0005829">
    <property type="term" value="C:cytosol"/>
    <property type="evidence" value="ECO:0007669"/>
    <property type="project" value="TreeGrafter"/>
</dbReference>
<comment type="cofactor">
    <cofactor evidence="1">
        <name>Zn(2+)</name>
        <dbReference type="ChEBI" id="CHEBI:29105"/>
    </cofactor>
</comment>
<evidence type="ECO:0000256" key="4">
    <source>
        <dbReference type="ARBA" id="ARBA00022723"/>
    </source>
</evidence>
<sequence length="373" mass="40448">MSHYSVEGIDIEKLPKVSLHDHLDGSLRPETLLELAGEAGVSTPEDNADDLGDWFISQSNSGSLVEYLTTFDLTCAVMQTSASLERIARESVIDLARDGVIYGELRWAPEQHLTGGLTLDSAVEAVQEGISQGIAEAARSGASIRIGQLVTAMRHADRSFEIAELALRHREKGVVGFDIAGAEAGFLPSKHARAFDLLANEYFPATVHAGEADGLASIRSAVLDGRALRLGHGVRIAEDITIENSDDEVSYVKLGRLAEWVKDRAITLELCPTSNLQTGAVEQWGATLEEHPFDLLYQLDFCVTVNTDNRLQSGTSLSRELSLLVDAFGYTLSDVEQFQQNACASAFIPAEDRDELAEVISQGFENAVRGSRS</sequence>
<reference evidence="8" key="1">
    <citation type="submission" date="2020-05" db="EMBL/GenBank/DDBJ databases">
        <authorList>
            <person name="Chiriac C."/>
            <person name="Salcher M."/>
            <person name="Ghai R."/>
            <person name="Kavagutti S V."/>
        </authorList>
    </citation>
    <scope>NUCLEOTIDE SEQUENCE</scope>
</reference>
<dbReference type="GO" id="GO:0046872">
    <property type="term" value="F:metal ion binding"/>
    <property type="evidence" value="ECO:0007669"/>
    <property type="project" value="UniProtKB-KW"/>
</dbReference>
<evidence type="ECO:0000259" key="7">
    <source>
        <dbReference type="Pfam" id="PF00962"/>
    </source>
</evidence>
<dbReference type="SUPFAM" id="SSF51556">
    <property type="entry name" value="Metallo-dependent hydrolases"/>
    <property type="match status" value="1"/>
</dbReference>
<keyword evidence="4" id="KW-0479">Metal-binding</keyword>
<dbReference type="EMBL" id="CAEZTD010000112">
    <property type="protein sequence ID" value="CAB4569515.1"/>
    <property type="molecule type" value="Genomic_DNA"/>
</dbReference>
<dbReference type="InterPro" id="IPR032466">
    <property type="entry name" value="Metal_Hydrolase"/>
</dbReference>
<organism evidence="8">
    <name type="scientific">freshwater metagenome</name>
    <dbReference type="NCBI Taxonomy" id="449393"/>
    <lineage>
        <taxon>unclassified sequences</taxon>
        <taxon>metagenomes</taxon>
        <taxon>ecological metagenomes</taxon>
    </lineage>
</organism>
<evidence type="ECO:0000313" key="8">
    <source>
        <dbReference type="EMBL" id="CAB4569515.1"/>
    </source>
</evidence>
<dbReference type="Pfam" id="PF00962">
    <property type="entry name" value="A_deaminase"/>
    <property type="match status" value="1"/>
</dbReference>
<keyword evidence="6" id="KW-0862">Zinc</keyword>
<dbReference type="EC" id="3.5.4.4" evidence="3"/>
<dbReference type="PANTHER" id="PTHR11409">
    <property type="entry name" value="ADENOSINE DEAMINASE"/>
    <property type="match status" value="1"/>
</dbReference>
<dbReference type="NCBIfam" id="TIGR01430">
    <property type="entry name" value="aden_deam"/>
    <property type="match status" value="1"/>
</dbReference>
<dbReference type="AlphaFoldDB" id="A0A6J6E2T4"/>
<protein>
    <recommendedName>
        <fullName evidence="3">adenosine deaminase</fullName>
        <ecNumber evidence="3">3.5.4.4</ecNumber>
    </recommendedName>
</protein>
<gene>
    <name evidence="8" type="ORF">UFOPK1591_01218</name>
</gene>
<dbReference type="GO" id="GO:0043103">
    <property type="term" value="P:hypoxanthine salvage"/>
    <property type="evidence" value="ECO:0007669"/>
    <property type="project" value="TreeGrafter"/>
</dbReference>
<evidence type="ECO:0000256" key="5">
    <source>
        <dbReference type="ARBA" id="ARBA00022801"/>
    </source>
</evidence>
<dbReference type="GO" id="GO:0046103">
    <property type="term" value="P:inosine biosynthetic process"/>
    <property type="evidence" value="ECO:0007669"/>
    <property type="project" value="TreeGrafter"/>
</dbReference>
<evidence type="ECO:0000256" key="3">
    <source>
        <dbReference type="ARBA" id="ARBA00012784"/>
    </source>
</evidence>
<evidence type="ECO:0000256" key="1">
    <source>
        <dbReference type="ARBA" id="ARBA00001947"/>
    </source>
</evidence>
<feature type="domain" description="Adenosine deaminase" evidence="7">
    <location>
        <begin position="15"/>
        <end position="361"/>
    </location>
</feature>
<dbReference type="Gene3D" id="3.20.20.140">
    <property type="entry name" value="Metal-dependent hydrolases"/>
    <property type="match status" value="1"/>
</dbReference>
<dbReference type="GO" id="GO:0006154">
    <property type="term" value="P:adenosine catabolic process"/>
    <property type="evidence" value="ECO:0007669"/>
    <property type="project" value="TreeGrafter"/>
</dbReference>
<name>A0A6J6E2T4_9ZZZZ</name>
<dbReference type="InterPro" id="IPR006330">
    <property type="entry name" value="Ado/ade_deaminase"/>
</dbReference>
<dbReference type="PANTHER" id="PTHR11409:SF43">
    <property type="entry name" value="ADENOSINE DEAMINASE"/>
    <property type="match status" value="1"/>
</dbReference>
<dbReference type="InterPro" id="IPR001365">
    <property type="entry name" value="A_deaminase_dom"/>
</dbReference>
<dbReference type="GO" id="GO:0004000">
    <property type="term" value="F:adenosine deaminase activity"/>
    <property type="evidence" value="ECO:0007669"/>
    <property type="project" value="UniProtKB-ARBA"/>
</dbReference>
<accession>A0A6J6E2T4</accession>
<proteinExistence type="inferred from homology"/>